<dbReference type="Proteomes" id="UP001175271">
    <property type="component" value="Unassembled WGS sequence"/>
</dbReference>
<evidence type="ECO:0008006" key="8">
    <source>
        <dbReference type="Google" id="ProtNLM"/>
    </source>
</evidence>
<keyword evidence="4 5" id="KW-0732">Signal</keyword>
<dbReference type="PANTHER" id="PTHR21700">
    <property type="entry name" value="TRANSTHYRETIN-LIKE FAMILY PROTEIN-RELATED"/>
    <property type="match status" value="1"/>
</dbReference>
<dbReference type="GO" id="GO:0009986">
    <property type="term" value="C:cell surface"/>
    <property type="evidence" value="ECO:0007669"/>
    <property type="project" value="InterPro"/>
</dbReference>
<organism evidence="6 7">
    <name type="scientific">Steinernema hermaphroditum</name>
    <dbReference type="NCBI Taxonomy" id="289476"/>
    <lineage>
        <taxon>Eukaryota</taxon>
        <taxon>Metazoa</taxon>
        <taxon>Ecdysozoa</taxon>
        <taxon>Nematoda</taxon>
        <taxon>Chromadorea</taxon>
        <taxon>Rhabditida</taxon>
        <taxon>Tylenchina</taxon>
        <taxon>Panagrolaimomorpha</taxon>
        <taxon>Strongyloidoidea</taxon>
        <taxon>Steinernematidae</taxon>
        <taxon>Steinernema</taxon>
    </lineage>
</organism>
<proteinExistence type="inferred from homology"/>
<evidence type="ECO:0000313" key="6">
    <source>
        <dbReference type="EMBL" id="KAK0420996.1"/>
    </source>
</evidence>
<feature type="chain" id="PRO_5041415761" description="Transthyretin-like family protein" evidence="5">
    <location>
        <begin position="18"/>
        <end position="155"/>
    </location>
</feature>
<comment type="similarity">
    <text evidence="2">Belongs to the nematode transthyretin-like family.</text>
</comment>
<evidence type="ECO:0000256" key="3">
    <source>
        <dbReference type="ARBA" id="ARBA00022525"/>
    </source>
</evidence>
<reference evidence="6" key="1">
    <citation type="submission" date="2023-06" db="EMBL/GenBank/DDBJ databases">
        <title>Genomic analysis of the entomopathogenic nematode Steinernema hermaphroditum.</title>
        <authorList>
            <person name="Schwarz E.M."/>
            <person name="Heppert J.K."/>
            <person name="Baniya A."/>
            <person name="Schwartz H.T."/>
            <person name="Tan C.-H."/>
            <person name="Antoshechkin I."/>
            <person name="Sternberg P.W."/>
            <person name="Goodrich-Blair H."/>
            <person name="Dillman A.R."/>
        </authorList>
    </citation>
    <scope>NUCLEOTIDE SEQUENCE</scope>
    <source>
        <strain evidence="6">PS9179</strain>
        <tissue evidence="6">Whole animal</tissue>
    </source>
</reference>
<sequence>MKLFIVVVILFLPYSKALFNSIGTVQSTSVKGKLICEDSPAGNISVTLYNSNILKDTLMARGRTNANGEFELSGHATEISSIDPRVYIYHKCGKNDFMINPFNCNRQVKIHIPDEYTTDGKEPKRVFNLGVIQLAARFNYYRLRNASDHYSCFYS</sequence>
<dbReference type="Gene3D" id="2.60.40.3330">
    <property type="match status" value="1"/>
</dbReference>
<evidence type="ECO:0000256" key="4">
    <source>
        <dbReference type="ARBA" id="ARBA00022729"/>
    </source>
</evidence>
<feature type="signal peptide" evidence="5">
    <location>
        <begin position="1"/>
        <end position="17"/>
    </location>
</feature>
<dbReference type="InterPro" id="IPR038479">
    <property type="entry name" value="Transthyretin-like_sf"/>
</dbReference>
<gene>
    <name evidence="6" type="ORF">QR680_015011</name>
</gene>
<evidence type="ECO:0000256" key="2">
    <source>
        <dbReference type="ARBA" id="ARBA00010112"/>
    </source>
</evidence>
<comment type="caution">
    <text evidence="6">The sequence shown here is derived from an EMBL/GenBank/DDBJ whole genome shotgun (WGS) entry which is preliminary data.</text>
</comment>
<accession>A0AA39IAS9</accession>
<evidence type="ECO:0000256" key="5">
    <source>
        <dbReference type="SAM" id="SignalP"/>
    </source>
</evidence>
<evidence type="ECO:0000313" key="7">
    <source>
        <dbReference type="Proteomes" id="UP001175271"/>
    </source>
</evidence>
<keyword evidence="3" id="KW-0964">Secreted</keyword>
<keyword evidence="7" id="KW-1185">Reference proteome</keyword>
<dbReference type="AlphaFoldDB" id="A0AA39IAS9"/>
<dbReference type="GO" id="GO:0005576">
    <property type="term" value="C:extracellular region"/>
    <property type="evidence" value="ECO:0007669"/>
    <property type="project" value="UniProtKB-SubCell"/>
</dbReference>
<dbReference type="InterPro" id="IPR001534">
    <property type="entry name" value="Transthyretin-like"/>
</dbReference>
<dbReference type="EMBL" id="JAUCMV010000002">
    <property type="protein sequence ID" value="KAK0420996.1"/>
    <property type="molecule type" value="Genomic_DNA"/>
</dbReference>
<name>A0AA39IAS9_9BILA</name>
<dbReference type="Pfam" id="PF01060">
    <property type="entry name" value="TTR-52"/>
    <property type="match status" value="1"/>
</dbReference>
<comment type="subcellular location">
    <subcellularLocation>
        <location evidence="1">Secreted</location>
    </subcellularLocation>
</comment>
<protein>
    <recommendedName>
        <fullName evidence="8">Transthyretin-like family protein</fullName>
    </recommendedName>
</protein>
<evidence type="ECO:0000256" key="1">
    <source>
        <dbReference type="ARBA" id="ARBA00004613"/>
    </source>
</evidence>